<keyword evidence="4" id="KW-1185">Reference proteome</keyword>
<dbReference type="PANTHER" id="PTHR33130:SF12">
    <property type="entry name" value="EXPRESSED PROTEIN"/>
    <property type="match status" value="1"/>
</dbReference>
<sequence>MDGGLPDLTEGLDRVAGQRCGHTAVFRFFQKICFFFYVSAAIVIIDIFEGFSLILRDIEMDKEGKNQKGCRGSEPDFLLRWGNRKRLRCVKVKDGRNVAEKSDCLGSKKITSRVDRRVVTAEKETPSPQTHRLNRISDSPMKNRENRKISATSPEKEDRYYTTRGSMGMMDDNGKVLMDHGGEDRGTVWPKLFISLSSKEKEEDFMAMKGCKLPQRPKKRAKLIQKTLLLVSPGAWLSDLCQERYEVREKKASKKRPRGLKAMGSMESDSE</sequence>
<evidence type="ECO:0000313" key="3">
    <source>
        <dbReference type="EMBL" id="WJZ88426.1"/>
    </source>
</evidence>
<organism evidence="3 4">
    <name type="scientific">Vitis vinifera</name>
    <name type="common">Grape</name>
    <dbReference type="NCBI Taxonomy" id="29760"/>
    <lineage>
        <taxon>Eukaryota</taxon>
        <taxon>Viridiplantae</taxon>
        <taxon>Streptophyta</taxon>
        <taxon>Embryophyta</taxon>
        <taxon>Tracheophyta</taxon>
        <taxon>Spermatophyta</taxon>
        <taxon>Magnoliopsida</taxon>
        <taxon>eudicotyledons</taxon>
        <taxon>Gunneridae</taxon>
        <taxon>Pentapetalae</taxon>
        <taxon>rosids</taxon>
        <taxon>Vitales</taxon>
        <taxon>Vitaceae</taxon>
        <taxon>Viteae</taxon>
        <taxon>Vitis</taxon>
    </lineage>
</organism>
<dbReference type="PANTHER" id="PTHR33130">
    <property type="entry name" value="PUTATIVE (DUF1639)-RELATED"/>
    <property type="match status" value="1"/>
</dbReference>
<dbReference type="Pfam" id="PF07797">
    <property type="entry name" value="DUF1639"/>
    <property type="match status" value="1"/>
</dbReference>
<evidence type="ECO:0000313" key="4">
    <source>
        <dbReference type="Proteomes" id="UP001227230"/>
    </source>
</evidence>
<reference evidence="3 4" key="1">
    <citation type="journal article" date="2023" name="Hortic Res">
        <title>The complete reference genome for grapevine (Vitis vinifera L.) genetics and breeding.</title>
        <authorList>
            <person name="Shi X."/>
            <person name="Cao S."/>
            <person name="Wang X."/>
            <person name="Huang S."/>
            <person name="Wang Y."/>
            <person name="Liu Z."/>
            <person name="Liu W."/>
            <person name="Leng X."/>
            <person name="Peng Y."/>
            <person name="Wang N."/>
            <person name="Wang Y."/>
            <person name="Ma Z."/>
            <person name="Xu X."/>
            <person name="Zhang F."/>
            <person name="Xue H."/>
            <person name="Zhong H."/>
            <person name="Wang Y."/>
            <person name="Zhang K."/>
            <person name="Velt A."/>
            <person name="Avia K."/>
            <person name="Holtgrawe D."/>
            <person name="Grimplet J."/>
            <person name="Matus J.T."/>
            <person name="Ware D."/>
            <person name="Wu X."/>
            <person name="Wang H."/>
            <person name="Liu C."/>
            <person name="Fang Y."/>
            <person name="Rustenholz C."/>
            <person name="Cheng Z."/>
            <person name="Xiao H."/>
            <person name="Zhou Y."/>
        </authorList>
    </citation>
    <scope>NUCLEOTIDE SEQUENCE [LARGE SCALE GENOMIC DNA]</scope>
    <source>
        <strain evidence="4">cv. Pinot noir / PN40024</strain>
        <tissue evidence="3">Leaf</tissue>
    </source>
</reference>
<feature type="compositionally biased region" description="Basic and acidic residues" evidence="1">
    <location>
        <begin position="141"/>
        <end position="158"/>
    </location>
</feature>
<keyword evidence="2" id="KW-0812">Transmembrane</keyword>
<proteinExistence type="predicted"/>
<feature type="region of interest" description="Disordered" evidence="1">
    <location>
        <begin position="248"/>
        <end position="271"/>
    </location>
</feature>
<dbReference type="InterPro" id="IPR012438">
    <property type="entry name" value="DUF1639"/>
</dbReference>
<keyword evidence="2" id="KW-0472">Membrane</keyword>
<keyword evidence="2" id="KW-1133">Transmembrane helix</keyword>
<dbReference type="Proteomes" id="UP001227230">
    <property type="component" value="Chromosome 6"/>
</dbReference>
<name>A0ABY9BZZ0_VITVI</name>
<evidence type="ECO:0000256" key="1">
    <source>
        <dbReference type="SAM" id="MobiDB-lite"/>
    </source>
</evidence>
<gene>
    <name evidence="3" type="ORF">VitviT2T_007726</name>
</gene>
<accession>A0ABY9BZZ0</accession>
<protein>
    <submittedName>
        <fullName evidence="3">Uncharacterized protein</fullName>
    </submittedName>
</protein>
<feature type="transmembrane region" description="Helical" evidence="2">
    <location>
        <begin position="34"/>
        <end position="55"/>
    </location>
</feature>
<feature type="region of interest" description="Disordered" evidence="1">
    <location>
        <begin position="120"/>
        <end position="158"/>
    </location>
</feature>
<evidence type="ECO:0000256" key="2">
    <source>
        <dbReference type="SAM" id="Phobius"/>
    </source>
</evidence>
<dbReference type="EMBL" id="CP126653">
    <property type="protein sequence ID" value="WJZ88426.1"/>
    <property type="molecule type" value="Genomic_DNA"/>
</dbReference>